<reference evidence="1 2" key="1">
    <citation type="submission" date="2015-03" db="EMBL/GenBank/DDBJ databases">
        <authorList>
            <person name="Urmite Genomes"/>
        </authorList>
    </citation>
    <scope>NUCLEOTIDE SEQUENCE [LARGE SCALE GENOMIC DNA]</scope>
    <source>
        <strain evidence="1 2">CSUR P1491</strain>
    </source>
</reference>
<gene>
    <name evidence="1" type="ORF">BN1232_05681</name>
</gene>
<proteinExistence type="predicted"/>
<protein>
    <submittedName>
        <fullName evidence="1">Uncharacterized protein</fullName>
    </submittedName>
</protein>
<evidence type="ECO:0000313" key="2">
    <source>
        <dbReference type="Proteomes" id="UP000199251"/>
    </source>
</evidence>
<accession>A0A0E4H1D9</accession>
<dbReference type="EMBL" id="CTEE01000001">
    <property type="protein sequence ID" value="CQD22612.1"/>
    <property type="molecule type" value="Genomic_DNA"/>
</dbReference>
<dbReference type="Proteomes" id="UP000199251">
    <property type="component" value="Unassembled WGS sequence"/>
</dbReference>
<organism evidence="1 2">
    <name type="scientific">Mycobacterium lentiflavum</name>
    <dbReference type="NCBI Taxonomy" id="141349"/>
    <lineage>
        <taxon>Bacteria</taxon>
        <taxon>Bacillati</taxon>
        <taxon>Actinomycetota</taxon>
        <taxon>Actinomycetes</taxon>
        <taxon>Mycobacteriales</taxon>
        <taxon>Mycobacteriaceae</taxon>
        <taxon>Mycobacterium</taxon>
        <taxon>Mycobacterium simiae complex</taxon>
    </lineage>
</organism>
<sequence>MSEECGLFLTLANEYAAVRLTLDESGNGVRLRITSNKDSRDISLDPVKLDLLRHANPTFFDLPADVAHDDKAIEGFAELRRYRPVPD</sequence>
<evidence type="ECO:0000313" key="1">
    <source>
        <dbReference type="EMBL" id="CQD22612.1"/>
    </source>
</evidence>
<dbReference type="STRING" id="141349.BN1232_05681"/>
<dbReference type="AlphaFoldDB" id="A0A0E4H1D9"/>
<name>A0A0E4H1D9_MYCLN</name>